<proteinExistence type="predicted"/>
<feature type="compositionally biased region" description="Basic and acidic residues" evidence="1">
    <location>
        <begin position="1"/>
        <end position="17"/>
    </location>
</feature>
<organism evidence="2 3">
    <name type="scientific">Streptomyces yaanensis</name>
    <dbReference type="NCBI Taxonomy" id="1142239"/>
    <lineage>
        <taxon>Bacteria</taxon>
        <taxon>Bacillati</taxon>
        <taxon>Actinomycetota</taxon>
        <taxon>Actinomycetes</taxon>
        <taxon>Kitasatosporales</taxon>
        <taxon>Streptomycetaceae</taxon>
        <taxon>Streptomyces</taxon>
    </lineage>
</organism>
<evidence type="ECO:0000256" key="1">
    <source>
        <dbReference type="SAM" id="MobiDB-lite"/>
    </source>
</evidence>
<name>A0ABV7SDN7_9ACTN</name>
<gene>
    <name evidence="2" type="ORF">ACFOZ0_17710</name>
</gene>
<feature type="region of interest" description="Disordered" evidence="1">
    <location>
        <begin position="1"/>
        <end position="23"/>
    </location>
</feature>
<evidence type="ECO:0000313" key="3">
    <source>
        <dbReference type="Proteomes" id="UP001595701"/>
    </source>
</evidence>
<sequence>MGGRFAEERLPGLADRKRTGRPPSFTALQTAQVAAPACQLPAETGVPDPSLEAAIGRTCRQIRDALPFNDAGVGRLADVWS</sequence>
<dbReference type="Proteomes" id="UP001595701">
    <property type="component" value="Unassembled WGS sequence"/>
</dbReference>
<comment type="caution">
    <text evidence="2">The sequence shown here is derived from an EMBL/GenBank/DDBJ whole genome shotgun (WGS) entry which is preliminary data.</text>
</comment>
<reference evidence="3" key="1">
    <citation type="journal article" date="2019" name="Int. J. Syst. Evol. Microbiol.">
        <title>The Global Catalogue of Microorganisms (GCM) 10K type strain sequencing project: providing services to taxonomists for standard genome sequencing and annotation.</title>
        <authorList>
            <consortium name="The Broad Institute Genomics Platform"/>
            <consortium name="The Broad Institute Genome Sequencing Center for Infectious Disease"/>
            <person name="Wu L."/>
            <person name="Ma J."/>
        </authorList>
    </citation>
    <scope>NUCLEOTIDE SEQUENCE [LARGE SCALE GENOMIC DNA]</scope>
    <source>
        <strain evidence="3">CGMCC 4.7035</strain>
    </source>
</reference>
<dbReference type="RefSeq" id="WP_310770868.1">
    <property type="nucleotide sequence ID" value="NZ_JBHRWR010000010.1"/>
</dbReference>
<dbReference type="EMBL" id="JBHRWR010000010">
    <property type="protein sequence ID" value="MFC3575079.1"/>
    <property type="molecule type" value="Genomic_DNA"/>
</dbReference>
<accession>A0ABV7SDN7</accession>
<protein>
    <submittedName>
        <fullName evidence="2">Helix-turn-helix domain-containing protein</fullName>
    </submittedName>
</protein>
<keyword evidence="3" id="KW-1185">Reference proteome</keyword>
<evidence type="ECO:0000313" key="2">
    <source>
        <dbReference type="EMBL" id="MFC3575079.1"/>
    </source>
</evidence>